<dbReference type="Pfam" id="PF00406">
    <property type="entry name" value="ADK"/>
    <property type="match status" value="1"/>
</dbReference>
<name>A0A2N8HAN2_9BACT</name>
<comment type="similarity">
    <text evidence="5 6">Belongs to the adenylate kinase family.</text>
</comment>
<feature type="binding site" evidence="5">
    <location>
        <begin position="14"/>
        <end position="19"/>
    </location>
    <ligand>
        <name>ATP</name>
        <dbReference type="ChEBI" id="CHEBI:30616"/>
    </ligand>
</feature>
<feature type="binding site" evidence="5">
    <location>
        <position position="95"/>
    </location>
    <ligand>
        <name>AMP</name>
        <dbReference type="ChEBI" id="CHEBI:456215"/>
    </ligand>
</feature>
<keyword evidence="2 5" id="KW-0545">Nucleotide biosynthesis</keyword>
<keyword evidence="4 5" id="KW-0418">Kinase</keyword>
<dbReference type="InterPro" id="IPR000850">
    <property type="entry name" value="Adenylat/UMP-CMP_kin"/>
</dbReference>
<comment type="catalytic activity">
    <reaction evidence="5 7">
        <text>AMP + ATP = 2 ADP</text>
        <dbReference type="Rhea" id="RHEA:12973"/>
        <dbReference type="ChEBI" id="CHEBI:30616"/>
        <dbReference type="ChEBI" id="CHEBI:456215"/>
        <dbReference type="ChEBI" id="CHEBI:456216"/>
        <dbReference type="EC" id="2.7.4.3"/>
    </reaction>
</comment>
<evidence type="ECO:0000256" key="7">
    <source>
        <dbReference type="RuleBase" id="RU003331"/>
    </source>
</evidence>
<accession>A0A2N8HAN2</accession>
<comment type="subunit">
    <text evidence="5 7">Monomer.</text>
</comment>
<organism evidence="8 9">
    <name type="scientific">Akkermansia muciniphila</name>
    <dbReference type="NCBI Taxonomy" id="239935"/>
    <lineage>
        <taxon>Bacteria</taxon>
        <taxon>Pseudomonadati</taxon>
        <taxon>Verrucomicrobiota</taxon>
        <taxon>Verrucomicrobiia</taxon>
        <taxon>Verrucomicrobiales</taxon>
        <taxon>Akkermansiaceae</taxon>
        <taxon>Akkermansia</taxon>
    </lineage>
</organism>
<dbReference type="OrthoDB" id="9805030at2"/>
<keyword evidence="5 7" id="KW-0067">ATP-binding</keyword>
<dbReference type="Proteomes" id="UP000236000">
    <property type="component" value="Unassembled WGS sequence"/>
</dbReference>
<dbReference type="EMBL" id="PJKA01000013">
    <property type="protein sequence ID" value="PNC16921.1"/>
    <property type="molecule type" value="Genomic_DNA"/>
</dbReference>
<evidence type="ECO:0000313" key="8">
    <source>
        <dbReference type="EMBL" id="PNC16921.1"/>
    </source>
</evidence>
<dbReference type="EC" id="2.7.4.3" evidence="5 7"/>
<dbReference type="InterPro" id="IPR006259">
    <property type="entry name" value="Adenyl_kin_sub"/>
</dbReference>
<dbReference type="AlphaFoldDB" id="A0A2N8HAN2"/>
<reference evidence="8 9" key="1">
    <citation type="journal article" date="2017" name="BMC Genomics">
        <title>Genome sequencing of 39 Akkermansia muciniphila isolates reveals its population structure, genomic and functional diverisity, and global distribution in mammalian gut microbiotas.</title>
        <authorList>
            <person name="Guo X."/>
            <person name="Li S."/>
            <person name="Zhang J."/>
            <person name="Wu F."/>
            <person name="Li X."/>
            <person name="Wu D."/>
            <person name="Zhang M."/>
            <person name="Ou Z."/>
            <person name="Jie Z."/>
            <person name="Yan Q."/>
            <person name="Li P."/>
            <person name="Yi J."/>
            <person name="Peng Y."/>
        </authorList>
    </citation>
    <scope>NUCLEOTIDE SEQUENCE [LARGE SCALE GENOMIC DNA]</scope>
    <source>
        <strain evidence="8 9">GP24</strain>
    </source>
</reference>
<evidence type="ECO:0000256" key="5">
    <source>
        <dbReference type="HAMAP-Rule" id="MF_00235"/>
    </source>
</evidence>
<comment type="function">
    <text evidence="5">Catalyzes the reversible transfer of the terminal phosphate group between ATP and AMP. Plays an important role in cellular energy homeostasis and in adenine nucleotide metabolism.</text>
</comment>
<dbReference type="GO" id="GO:0004017">
    <property type="term" value="F:AMP kinase activity"/>
    <property type="evidence" value="ECO:0007669"/>
    <property type="project" value="UniProtKB-UniRule"/>
</dbReference>
<evidence type="ECO:0000256" key="3">
    <source>
        <dbReference type="ARBA" id="ARBA00022741"/>
    </source>
</evidence>
<dbReference type="PANTHER" id="PTHR23359">
    <property type="entry name" value="NUCLEOTIDE KINASE"/>
    <property type="match status" value="1"/>
</dbReference>
<evidence type="ECO:0000313" key="9">
    <source>
        <dbReference type="Proteomes" id="UP000236000"/>
    </source>
</evidence>
<dbReference type="NCBIfam" id="TIGR01351">
    <property type="entry name" value="adk"/>
    <property type="match status" value="1"/>
</dbReference>
<dbReference type="GO" id="GO:0005737">
    <property type="term" value="C:cytoplasm"/>
    <property type="evidence" value="ECO:0007669"/>
    <property type="project" value="UniProtKB-SubCell"/>
</dbReference>
<feature type="binding site" evidence="5">
    <location>
        <position position="157"/>
    </location>
    <ligand>
        <name>AMP</name>
        <dbReference type="ChEBI" id="CHEBI:456215"/>
    </ligand>
</feature>
<keyword evidence="1 5" id="KW-0808">Transferase</keyword>
<sequence length="216" mass="24681">MKELKHFILVGPPASGKGTQGRFLADTFNLNSLSTGSLLRREVESCTELGRKALGYMDKAMLVPDEIVNDMVRGWLSEMDNDAWLLDGYPRTVAQAEALDHFLTQRGTSVDVVVWMDVSKELIEERIMHRRECSTCGYVVQTSEEECSKCGGKMVSRKDDNLEAFARRWKDFEAMTLPVARYYEARGLVVKMTVTEEREPAEVSRELARKLEEYRQ</sequence>
<dbReference type="HAMAP" id="MF_00235">
    <property type="entry name" value="Adenylate_kinase_Adk"/>
    <property type="match status" value="1"/>
</dbReference>
<feature type="region of interest" description="NMP" evidence="5">
    <location>
        <begin position="34"/>
        <end position="63"/>
    </location>
</feature>
<evidence type="ECO:0000256" key="6">
    <source>
        <dbReference type="RuleBase" id="RU003330"/>
    </source>
</evidence>
<comment type="pathway">
    <text evidence="5">Purine metabolism; AMP biosynthesis via salvage pathway; AMP from ADP: step 1/1.</text>
</comment>
<protein>
    <recommendedName>
        <fullName evidence="5 7">Adenylate kinase</fullName>
        <shortName evidence="5">AK</shortName>
        <ecNumber evidence="5 7">2.7.4.3</ecNumber>
    </recommendedName>
    <alternativeName>
        <fullName evidence="5">ATP-AMP transphosphorylase</fullName>
    </alternativeName>
    <alternativeName>
        <fullName evidence="5">ATP:AMP phosphotransferase</fullName>
    </alternativeName>
    <alternativeName>
        <fullName evidence="5">Adenylate monophosphate kinase</fullName>
    </alternativeName>
</protein>
<feature type="binding site" evidence="5">
    <location>
        <position position="130"/>
    </location>
    <ligand>
        <name>ATP</name>
        <dbReference type="ChEBI" id="CHEBI:30616"/>
    </ligand>
</feature>
<dbReference type="PROSITE" id="PS00113">
    <property type="entry name" value="ADENYLATE_KINASE"/>
    <property type="match status" value="1"/>
</dbReference>
<dbReference type="GO" id="GO:0044209">
    <property type="term" value="P:AMP salvage"/>
    <property type="evidence" value="ECO:0007669"/>
    <property type="project" value="UniProtKB-UniRule"/>
</dbReference>
<evidence type="ECO:0000256" key="1">
    <source>
        <dbReference type="ARBA" id="ARBA00022679"/>
    </source>
</evidence>
<proteinExistence type="inferred from homology"/>
<feature type="binding site" evidence="5">
    <location>
        <position position="196"/>
    </location>
    <ligand>
        <name>ATP</name>
        <dbReference type="ChEBI" id="CHEBI:30616"/>
    </ligand>
</feature>
<dbReference type="GO" id="GO:0005524">
    <property type="term" value="F:ATP binding"/>
    <property type="evidence" value="ECO:0007669"/>
    <property type="project" value="UniProtKB-UniRule"/>
</dbReference>
<dbReference type="RefSeq" id="WP_102714979.1">
    <property type="nucleotide sequence ID" value="NZ_CABMLK010000002.1"/>
</dbReference>
<evidence type="ECO:0000256" key="4">
    <source>
        <dbReference type="ARBA" id="ARBA00022777"/>
    </source>
</evidence>
<dbReference type="CDD" id="cd01428">
    <property type="entry name" value="ADK"/>
    <property type="match status" value="1"/>
</dbReference>
<feature type="binding site" evidence="5">
    <location>
        <position position="35"/>
    </location>
    <ligand>
        <name>AMP</name>
        <dbReference type="ChEBI" id="CHEBI:456215"/>
    </ligand>
</feature>
<feature type="binding site" evidence="5">
    <location>
        <position position="40"/>
    </location>
    <ligand>
        <name>AMP</name>
        <dbReference type="ChEBI" id="CHEBI:456215"/>
    </ligand>
</feature>
<feature type="binding site" evidence="5">
    <location>
        <position position="168"/>
    </location>
    <ligand>
        <name>AMP</name>
        <dbReference type="ChEBI" id="CHEBI:456215"/>
    </ligand>
</feature>
<dbReference type="Gene3D" id="3.40.50.300">
    <property type="entry name" value="P-loop containing nucleotide triphosphate hydrolases"/>
    <property type="match status" value="1"/>
</dbReference>
<feature type="binding site" evidence="5">
    <location>
        <begin position="88"/>
        <end position="91"/>
    </location>
    <ligand>
        <name>AMP</name>
        <dbReference type="ChEBI" id="CHEBI:456215"/>
    </ligand>
</feature>
<dbReference type="InterPro" id="IPR033690">
    <property type="entry name" value="Adenylat_kinase_CS"/>
</dbReference>
<comment type="subcellular location">
    <subcellularLocation>
        <location evidence="5 7">Cytoplasm</location>
    </subcellularLocation>
</comment>
<gene>
    <name evidence="5" type="primary">adk</name>
    <name evidence="8" type="ORF">CXU22_09710</name>
</gene>
<comment type="caution">
    <text evidence="5">Lacks conserved residue(s) required for the propagation of feature annotation.</text>
</comment>
<feature type="binding site" evidence="5">
    <location>
        <begin position="61"/>
        <end position="63"/>
    </location>
    <ligand>
        <name>AMP</name>
        <dbReference type="ChEBI" id="CHEBI:456215"/>
    </ligand>
</feature>
<dbReference type="UniPathway" id="UPA00588">
    <property type="reaction ID" value="UER00649"/>
</dbReference>
<dbReference type="InterPro" id="IPR027417">
    <property type="entry name" value="P-loop_NTPase"/>
</dbReference>
<keyword evidence="5" id="KW-0963">Cytoplasm</keyword>
<evidence type="ECO:0000256" key="2">
    <source>
        <dbReference type="ARBA" id="ARBA00022727"/>
    </source>
</evidence>
<comment type="domain">
    <text evidence="5">Consists of three domains, a large central CORE domain and two small peripheral domains, NMPbind and LID, which undergo movements during catalysis. The LID domain closes over the site of phosphoryl transfer upon ATP binding. Assembling and dissambling the active center during each catalytic cycle provides an effective means to prevent ATP hydrolysis.</text>
</comment>
<keyword evidence="3 5" id="KW-0547">Nucleotide-binding</keyword>
<comment type="caution">
    <text evidence="8">The sequence shown here is derived from an EMBL/GenBank/DDBJ whole genome shotgun (WGS) entry which is preliminary data.</text>
</comment>
<dbReference type="SUPFAM" id="SSF52540">
    <property type="entry name" value="P-loop containing nucleoside triphosphate hydrolases"/>
    <property type="match status" value="1"/>
</dbReference>
<dbReference type="PRINTS" id="PR00094">
    <property type="entry name" value="ADENYLTKNASE"/>
</dbReference>